<keyword evidence="6" id="KW-0503">Monooxygenase</keyword>
<dbReference type="InterPro" id="IPR001128">
    <property type="entry name" value="Cyt_P450"/>
</dbReference>
<dbReference type="GO" id="GO:0004497">
    <property type="term" value="F:monooxygenase activity"/>
    <property type="evidence" value="ECO:0007669"/>
    <property type="project" value="UniProtKB-KW"/>
</dbReference>
<protein>
    <recommendedName>
        <fullName evidence="8">Zn(2)-C6 fungal-type domain-containing protein</fullName>
    </recommendedName>
</protein>
<accession>A0A8H4N6L4</accession>
<dbReference type="CDD" id="cd00067">
    <property type="entry name" value="GAL4"/>
    <property type="match status" value="1"/>
</dbReference>
<dbReference type="Pfam" id="PF00172">
    <property type="entry name" value="Zn_clus"/>
    <property type="match status" value="1"/>
</dbReference>
<evidence type="ECO:0000256" key="7">
    <source>
        <dbReference type="SAM" id="MobiDB-lite"/>
    </source>
</evidence>
<dbReference type="SMART" id="SM00066">
    <property type="entry name" value="GAL4"/>
    <property type="match status" value="1"/>
</dbReference>
<dbReference type="GO" id="GO:0005506">
    <property type="term" value="F:iron ion binding"/>
    <property type="evidence" value="ECO:0007669"/>
    <property type="project" value="InterPro"/>
</dbReference>
<feature type="binding site" description="axial binding residue" evidence="5">
    <location>
        <position position="486"/>
    </location>
    <ligand>
        <name>heme</name>
        <dbReference type="ChEBI" id="CHEBI:30413"/>
    </ligand>
    <ligandPart>
        <name>Fe</name>
        <dbReference type="ChEBI" id="CHEBI:18248"/>
    </ligandPart>
</feature>
<proteinExistence type="inferred from homology"/>
<dbReference type="GO" id="GO:0008270">
    <property type="term" value="F:zinc ion binding"/>
    <property type="evidence" value="ECO:0007669"/>
    <property type="project" value="InterPro"/>
</dbReference>
<dbReference type="Pfam" id="PF00067">
    <property type="entry name" value="p450"/>
    <property type="match status" value="3"/>
</dbReference>
<dbReference type="InterPro" id="IPR002401">
    <property type="entry name" value="Cyt_P450_E_grp-I"/>
</dbReference>
<dbReference type="PANTHER" id="PTHR24305">
    <property type="entry name" value="CYTOCHROME P450"/>
    <property type="match status" value="1"/>
</dbReference>
<evidence type="ECO:0000313" key="9">
    <source>
        <dbReference type="EMBL" id="KAF4313149.1"/>
    </source>
</evidence>
<dbReference type="GO" id="GO:0016705">
    <property type="term" value="F:oxidoreductase activity, acting on paired donors, with incorporation or reduction of molecular oxygen"/>
    <property type="evidence" value="ECO:0007669"/>
    <property type="project" value="InterPro"/>
</dbReference>
<dbReference type="InterPro" id="IPR050121">
    <property type="entry name" value="Cytochrome_P450_monoxygenase"/>
</dbReference>
<reference evidence="9" key="1">
    <citation type="submission" date="2020-04" db="EMBL/GenBank/DDBJ databases">
        <title>Genome Assembly and Annotation of Botryosphaeria dothidea sdau 11-99, a Latent Pathogen of Apple Fruit Ring Rot in China.</title>
        <authorList>
            <person name="Yu C."/>
            <person name="Diao Y."/>
            <person name="Lu Q."/>
            <person name="Zhao J."/>
            <person name="Cui S."/>
            <person name="Peng C."/>
            <person name="He B."/>
            <person name="Liu H."/>
        </authorList>
    </citation>
    <scope>NUCLEOTIDE SEQUENCE [LARGE SCALE GENOMIC DNA]</scope>
    <source>
        <strain evidence="9">Sdau11-99</strain>
    </source>
</reference>
<dbReference type="PRINTS" id="PR00463">
    <property type="entry name" value="EP450I"/>
</dbReference>
<dbReference type="Proteomes" id="UP000572817">
    <property type="component" value="Unassembled WGS sequence"/>
</dbReference>
<feature type="region of interest" description="Disordered" evidence="7">
    <location>
        <begin position="1"/>
        <end position="62"/>
    </location>
</feature>
<evidence type="ECO:0000256" key="2">
    <source>
        <dbReference type="ARBA" id="ARBA00022723"/>
    </source>
</evidence>
<dbReference type="AlphaFoldDB" id="A0A8H4N6L4"/>
<dbReference type="Gene3D" id="4.10.240.10">
    <property type="entry name" value="Zn(2)-C6 fungal-type DNA-binding domain"/>
    <property type="match status" value="1"/>
</dbReference>
<keyword evidence="6" id="KW-0560">Oxidoreductase</keyword>
<dbReference type="EMBL" id="WWBZ02000001">
    <property type="protein sequence ID" value="KAF4313149.1"/>
    <property type="molecule type" value="Genomic_DNA"/>
</dbReference>
<dbReference type="Gene3D" id="1.10.630.10">
    <property type="entry name" value="Cytochrome P450"/>
    <property type="match status" value="2"/>
</dbReference>
<dbReference type="GO" id="GO:0000981">
    <property type="term" value="F:DNA-binding transcription factor activity, RNA polymerase II-specific"/>
    <property type="evidence" value="ECO:0007669"/>
    <property type="project" value="InterPro"/>
</dbReference>
<evidence type="ECO:0000256" key="1">
    <source>
        <dbReference type="ARBA" id="ARBA00001971"/>
    </source>
</evidence>
<evidence type="ECO:0000256" key="4">
    <source>
        <dbReference type="ARBA" id="ARBA00023242"/>
    </source>
</evidence>
<dbReference type="SUPFAM" id="SSF57701">
    <property type="entry name" value="Zn2/Cys6 DNA-binding domain"/>
    <property type="match status" value="1"/>
</dbReference>
<dbReference type="InterPro" id="IPR001138">
    <property type="entry name" value="Zn2Cys6_DnaBD"/>
</dbReference>
<dbReference type="PROSITE" id="PS50048">
    <property type="entry name" value="ZN2_CY6_FUNGAL_2"/>
    <property type="match status" value="1"/>
</dbReference>
<name>A0A8H4N6L4_9PEZI</name>
<dbReference type="InterPro" id="IPR036864">
    <property type="entry name" value="Zn2-C6_fun-type_DNA-bd_sf"/>
</dbReference>
<dbReference type="PROSITE" id="PS00463">
    <property type="entry name" value="ZN2_CY6_FUNGAL_1"/>
    <property type="match status" value="1"/>
</dbReference>
<gene>
    <name evidence="9" type="ORF">GTA08_BOTSDO00176</name>
</gene>
<dbReference type="GO" id="GO:0020037">
    <property type="term" value="F:heme binding"/>
    <property type="evidence" value="ECO:0007669"/>
    <property type="project" value="InterPro"/>
</dbReference>
<dbReference type="CDD" id="cd11062">
    <property type="entry name" value="CYP58-like"/>
    <property type="match status" value="1"/>
</dbReference>
<comment type="similarity">
    <text evidence="6">Belongs to the cytochrome P450 family.</text>
</comment>
<feature type="domain" description="Zn(2)-C6 fungal-type" evidence="8">
    <location>
        <begin position="82"/>
        <end position="112"/>
    </location>
</feature>
<dbReference type="InterPro" id="IPR017972">
    <property type="entry name" value="Cyt_P450_CS"/>
</dbReference>
<organism evidence="9 10">
    <name type="scientific">Botryosphaeria dothidea</name>
    <dbReference type="NCBI Taxonomy" id="55169"/>
    <lineage>
        <taxon>Eukaryota</taxon>
        <taxon>Fungi</taxon>
        <taxon>Dikarya</taxon>
        <taxon>Ascomycota</taxon>
        <taxon>Pezizomycotina</taxon>
        <taxon>Dothideomycetes</taxon>
        <taxon>Dothideomycetes incertae sedis</taxon>
        <taxon>Botryosphaeriales</taxon>
        <taxon>Botryosphaeriaceae</taxon>
        <taxon>Botryosphaeria</taxon>
    </lineage>
</organism>
<dbReference type="InterPro" id="IPR036396">
    <property type="entry name" value="Cyt_P450_sf"/>
</dbReference>
<evidence type="ECO:0000256" key="5">
    <source>
        <dbReference type="PIRSR" id="PIRSR602401-1"/>
    </source>
</evidence>
<keyword evidence="4" id="KW-0539">Nucleus</keyword>
<sequence length="501" mass="56446">MSDHQEPSPPSTNAAADARMIEFAWHAPPSENGSHAQRRNGSQTAELGAGQPAAEPEPEDPYDDEAVKYKLKWVIDEEARKTCLTCRLRKRRCDQERPGCDCCARAGFVCVYAPAVLTYKWLVRHGVLERRQSAAQSKIVRVAPNELHIADPHSYKVYPQDAPPPKLERFYTAFPSLNTVFSETDLSKHRERRKLMNPLFSKAMALKLEPLIWERMSLLFKKIDGLSVRGPINFMDATRCMTADIMTQLLFWKPLELTHESEDSFYASFLALLDSSIDVPQWLYFQGWLRAIYTYTPFLIPLVDSSIFHIPADQQISEGVSTLIAGSDTTAITTGFAMYFILHNPEAKEKLIEQLNKSIPDPDTIVSLQQLEEMEYLPACVKEALRLAMPVPGRHPRVFPENGQPLIIDGKLIPPGASIIHPIFSTEQELTFSQTIIGASAYSVHMDESIWGPNAESFIPERWLGGDKMKELDKHLLTFSKGARACIGINLAHAEVFYMLA</sequence>
<evidence type="ECO:0000256" key="3">
    <source>
        <dbReference type="ARBA" id="ARBA00023004"/>
    </source>
</evidence>
<dbReference type="OrthoDB" id="3945418at2759"/>
<evidence type="ECO:0000259" key="8">
    <source>
        <dbReference type="PROSITE" id="PS50048"/>
    </source>
</evidence>
<dbReference type="PANTHER" id="PTHR24305:SF234">
    <property type="entry name" value="CYTOCHROME P450"/>
    <property type="match status" value="1"/>
</dbReference>
<keyword evidence="10" id="KW-1185">Reference proteome</keyword>
<evidence type="ECO:0000313" key="10">
    <source>
        <dbReference type="Proteomes" id="UP000572817"/>
    </source>
</evidence>
<comment type="caution">
    <text evidence="9">The sequence shown here is derived from an EMBL/GenBank/DDBJ whole genome shotgun (WGS) entry which is preliminary data.</text>
</comment>
<dbReference type="PROSITE" id="PS00086">
    <property type="entry name" value="CYTOCHROME_P450"/>
    <property type="match status" value="1"/>
</dbReference>
<keyword evidence="5 6" id="KW-0349">Heme</keyword>
<dbReference type="SUPFAM" id="SSF48264">
    <property type="entry name" value="Cytochrome P450"/>
    <property type="match status" value="1"/>
</dbReference>
<comment type="cofactor">
    <cofactor evidence="1 5">
        <name>heme</name>
        <dbReference type="ChEBI" id="CHEBI:30413"/>
    </cofactor>
</comment>
<feature type="compositionally biased region" description="Polar residues" evidence="7">
    <location>
        <begin position="31"/>
        <end position="45"/>
    </location>
</feature>
<evidence type="ECO:0000256" key="6">
    <source>
        <dbReference type="RuleBase" id="RU000461"/>
    </source>
</evidence>
<keyword evidence="2 5" id="KW-0479">Metal-binding</keyword>
<dbReference type="PRINTS" id="PR00385">
    <property type="entry name" value="P450"/>
</dbReference>
<keyword evidence="3 5" id="KW-0408">Iron</keyword>